<gene>
    <name evidence="11" type="ORF">HAKA00212_LOCUS11988</name>
</gene>
<evidence type="ECO:0000256" key="3">
    <source>
        <dbReference type="ARBA" id="ARBA00022679"/>
    </source>
</evidence>
<evidence type="ECO:0000259" key="9">
    <source>
        <dbReference type="Pfam" id="PF03007"/>
    </source>
</evidence>
<keyword evidence="4" id="KW-0012">Acyltransferase</keyword>
<evidence type="ECO:0000256" key="1">
    <source>
        <dbReference type="ARBA" id="ARBA00004771"/>
    </source>
</evidence>
<evidence type="ECO:0008006" key="12">
    <source>
        <dbReference type="Google" id="ProtNLM"/>
    </source>
</evidence>
<evidence type="ECO:0000313" key="11">
    <source>
        <dbReference type="EMBL" id="CAE0633275.1"/>
    </source>
</evidence>
<evidence type="ECO:0000256" key="8">
    <source>
        <dbReference type="SAM" id="SignalP"/>
    </source>
</evidence>
<keyword evidence="8" id="KW-0732">Signal</keyword>
<dbReference type="GO" id="GO:0001666">
    <property type="term" value="P:response to hypoxia"/>
    <property type="evidence" value="ECO:0007669"/>
    <property type="project" value="TreeGrafter"/>
</dbReference>
<dbReference type="PANTHER" id="PTHR31650:SF1">
    <property type="entry name" value="WAX ESTER SYNTHASE_DIACYLGLYCEROL ACYLTRANSFERASE 4-RELATED"/>
    <property type="match status" value="1"/>
</dbReference>
<dbReference type="Pfam" id="PF03007">
    <property type="entry name" value="WS_DGAT_cat"/>
    <property type="match status" value="1"/>
</dbReference>
<reference evidence="11" key="1">
    <citation type="submission" date="2021-01" db="EMBL/GenBank/DDBJ databases">
        <authorList>
            <person name="Corre E."/>
            <person name="Pelletier E."/>
            <person name="Niang G."/>
            <person name="Scheremetjew M."/>
            <person name="Finn R."/>
            <person name="Kale V."/>
            <person name="Holt S."/>
            <person name="Cochrane G."/>
            <person name="Meng A."/>
            <person name="Brown T."/>
            <person name="Cohen L."/>
        </authorList>
    </citation>
    <scope>NUCLEOTIDE SEQUENCE</scope>
    <source>
        <strain evidence="11">CCMP3107</strain>
    </source>
</reference>
<dbReference type="InterPro" id="IPR004255">
    <property type="entry name" value="O-acyltransferase_WSD1_N"/>
</dbReference>
<evidence type="ECO:0000256" key="6">
    <source>
        <dbReference type="ARBA" id="ARBA00047604"/>
    </source>
</evidence>
<proteinExistence type="inferred from homology"/>
<sequence>MLGRTGTTAAPMSRLSLLDLAFFIAESEASPKHVAGLHIHQIPKGAGAGFAKQLHAEFLEHTDVQPPFDRVIQFMSPTLMPSWGEAASVDLSQHLFFHQLKRGANDREALYALTAKLHEPVLDRSRPLWEVHVIGGLWDRQFAVYYKMHHAVADGITMMRWGMQSLRDTPDDLSLTPVWTLDQTRRGRTGGSRRLDQQLAGTVWKQITANSKRAIGVGRLTAMLALEAVKLTKNAIALPFMASGNTPFTGNATSGRQFATAAVPMARIDAIRRVARATLNHVALTCLDGAMHRYLADEGVELDRPITIQMPVNLRQKGVGGEKATGNKIGIILVDLSPPTDDAYVRLRNVGYSLRNVRAMIDSVAPEAVETYTILTGLLGQIAGMLQLADVITPMGNTLVSNVPGPAERLYLKGAPLVEMHPVSTLPATHLLNITLFSYAGTLYFGLIATDALPNLGRLAAYVEEEIATLEAAVGITA</sequence>
<comment type="catalytic activity">
    <reaction evidence="7">
        <text>an acyl-CoA + a 1,2-diacyl-sn-glycerol = a triacyl-sn-glycerol + CoA</text>
        <dbReference type="Rhea" id="RHEA:10868"/>
        <dbReference type="ChEBI" id="CHEBI:17815"/>
        <dbReference type="ChEBI" id="CHEBI:57287"/>
        <dbReference type="ChEBI" id="CHEBI:58342"/>
        <dbReference type="ChEBI" id="CHEBI:64615"/>
        <dbReference type="EC" id="2.3.1.20"/>
    </reaction>
</comment>
<evidence type="ECO:0000256" key="5">
    <source>
        <dbReference type="ARBA" id="ARBA00024360"/>
    </source>
</evidence>
<evidence type="ECO:0000259" key="10">
    <source>
        <dbReference type="Pfam" id="PF06974"/>
    </source>
</evidence>
<dbReference type="GO" id="GO:0047196">
    <property type="term" value="F:long-chain-alcohol O-fatty-acyltransferase activity"/>
    <property type="evidence" value="ECO:0007669"/>
    <property type="project" value="UniProtKB-EC"/>
</dbReference>
<comment type="catalytic activity">
    <reaction evidence="6">
        <text>a long chain fatty alcohol + a fatty acyl-CoA = a long-chain alcohol wax ester + CoA</text>
        <dbReference type="Rhea" id="RHEA:38443"/>
        <dbReference type="ChEBI" id="CHEBI:17135"/>
        <dbReference type="ChEBI" id="CHEBI:57287"/>
        <dbReference type="ChEBI" id="CHEBI:77636"/>
        <dbReference type="ChEBI" id="CHEBI:235323"/>
        <dbReference type="EC" id="2.3.1.75"/>
    </reaction>
</comment>
<dbReference type="UniPathway" id="UPA00282"/>
<feature type="domain" description="O-acyltransferase WSD1 C-terminal" evidence="10">
    <location>
        <begin position="326"/>
        <end position="470"/>
    </location>
</feature>
<dbReference type="InterPro" id="IPR045034">
    <property type="entry name" value="O-acyltransferase_WSD1-like"/>
</dbReference>
<dbReference type="GO" id="GO:0004144">
    <property type="term" value="F:diacylglycerol O-acyltransferase activity"/>
    <property type="evidence" value="ECO:0007669"/>
    <property type="project" value="UniProtKB-EC"/>
</dbReference>
<dbReference type="Pfam" id="PF06974">
    <property type="entry name" value="WS_DGAT_C"/>
    <property type="match status" value="1"/>
</dbReference>
<accession>A0A7S3XVH3</accession>
<dbReference type="EMBL" id="HBIU01025884">
    <property type="protein sequence ID" value="CAE0633275.1"/>
    <property type="molecule type" value="Transcribed_RNA"/>
</dbReference>
<keyword evidence="3" id="KW-0808">Transferase</keyword>
<dbReference type="AlphaFoldDB" id="A0A7S3XVH3"/>
<protein>
    <recommendedName>
        <fullName evidence="12">Diacylglycerol O-acyltransferase</fullName>
    </recommendedName>
</protein>
<comment type="similarity">
    <text evidence="5">In the N-terminal section; belongs to the long-chain O-acyltransferase family.</text>
</comment>
<comment type="pathway">
    <text evidence="1">Glycerolipid metabolism; triacylglycerol biosynthesis.</text>
</comment>
<evidence type="ECO:0000256" key="2">
    <source>
        <dbReference type="ARBA" id="ARBA00005189"/>
    </source>
</evidence>
<comment type="pathway">
    <text evidence="2">Lipid metabolism.</text>
</comment>
<dbReference type="GO" id="GO:0005886">
    <property type="term" value="C:plasma membrane"/>
    <property type="evidence" value="ECO:0007669"/>
    <property type="project" value="TreeGrafter"/>
</dbReference>
<organism evidence="11">
    <name type="scientific">Heterosigma akashiwo</name>
    <name type="common">Chromophytic alga</name>
    <name type="synonym">Heterosigma carterae</name>
    <dbReference type="NCBI Taxonomy" id="2829"/>
    <lineage>
        <taxon>Eukaryota</taxon>
        <taxon>Sar</taxon>
        <taxon>Stramenopiles</taxon>
        <taxon>Ochrophyta</taxon>
        <taxon>Raphidophyceae</taxon>
        <taxon>Chattonellales</taxon>
        <taxon>Chattonellaceae</taxon>
        <taxon>Heterosigma</taxon>
    </lineage>
</organism>
<dbReference type="PANTHER" id="PTHR31650">
    <property type="entry name" value="O-ACYLTRANSFERASE (WSD1-LIKE) FAMILY PROTEIN"/>
    <property type="match status" value="1"/>
</dbReference>
<name>A0A7S3XVH3_HETAK</name>
<dbReference type="GO" id="GO:0051701">
    <property type="term" value="P:biological process involved in interaction with host"/>
    <property type="evidence" value="ECO:0007669"/>
    <property type="project" value="TreeGrafter"/>
</dbReference>
<feature type="signal peptide" evidence="8">
    <location>
        <begin position="1"/>
        <end position="29"/>
    </location>
</feature>
<dbReference type="InterPro" id="IPR009721">
    <property type="entry name" value="O-acyltransferase_WSD1_C"/>
</dbReference>
<dbReference type="GO" id="GO:0071731">
    <property type="term" value="P:response to nitric oxide"/>
    <property type="evidence" value="ECO:0007669"/>
    <property type="project" value="TreeGrafter"/>
</dbReference>
<evidence type="ECO:0000256" key="4">
    <source>
        <dbReference type="ARBA" id="ARBA00023315"/>
    </source>
</evidence>
<evidence type="ECO:0000256" key="7">
    <source>
        <dbReference type="ARBA" id="ARBA00048109"/>
    </source>
</evidence>
<feature type="domain" description="O-acyltransferase WSD1-like N-terminal" evidence="9">
    <location>
        <begin position="15"/>
        <end position="282"/>
    </location>
</feature>
<feature type="chain" id="PRO_5031477560" description="Diacylglycerol O-acyltransferase" evidence="8">
    <location>
        <begin position="30"/>
        <end position="478"/>
    </location>
</feature>
<dbReference type="GO" id="GO:0019432">
    <property type="term" value="P:triglyceride biosynthetic process"/>
    <property type="evidence" value="ECO:0007669"/>
    <property type="project" value="UniProtKB-UniPathway"/>
</dbReference>